<dbReference type="PANTHER" id="PTHR38887">
    <property type="entry name" value="CHROMOSOME 21, WHOLE GENOME SHOTGUN SEQUENCE"/>
    <property type="match status" value="1"/>
</dbReference>
<dbReference type="EMBL" id="LYCR01000008">
    <property type="protein sequence ID" value="OGM49485.1"/>
    <property type="molecule type" value="Genomic_DNA"/>
</dbReference>
<dbReference type="Proteomes" id="UP000179179">
    <property type="component" value="Unassembled WGS sequence"/>
</dbReference>
<sequence length="117" mass="12839">MKSAGSWVKDYFDRKAQTSYKAKNPGSSLAGPESGRKGFVSRYNDPSHPVNNGQLTSVLTGGLLGSKLGLIEWATNSIRESQEAKGNARDEPPSEPFKEKWQRCQCKKKPGLAKKVL</sequence>
<dbReference type="RefSeq" id="XP_022393202.1">
    <property type="nucleotide sequence ID" value="XM_022528752.1"/>
</dbReference>
<feature type="compositionally biased region" description="Polar residues" evidence="1">
    <location>
        <begin position="18"/>
        <end position="27"/>
    </location>
</feature>
<organism evidence="2 3">
    <name type="scientific">Aspergillus bombycis</name>
    <dbReference type="NCBI Taxonomy" id="109264"/>
    <lineage>
        <taxon>Eukaryota</taxon>
        <taxon>Fungi</taxon>
        <taxon>Dikarya</taxon>
        <taxon>Ascomycota</taxon>
        <taxon>Pezizomycotina</taxon>
        <taxon>Eurotiomycetes</taxon>
        <taxon>Eurotiomycetidae</taxon>
        <taxon>Eurotiales</taxon>
        <taxon>Aspergillaceae</taxon>
        <taxon>Aspergillus</taxon>
    </lineage>
</organism>
<gene>
    <name evidence="2" type="ORF">ABOM_001622</name>
</gene>
<dbReference type="PANTHER" id="PTHR38887:SF1">
    <property type="entry name" value="RAS MODIFICATION PROTEIN ERF4"/>
    <property type="match status" value="1"/>
</dbReference>
<feature type="region of interest" description="Disordered" evidence="1">
    <location>
        <begin position="18"/>
        <end position="54"/>
    </location>
</feature>
<dbReference type="GeneID" id="34445012"/>
<evidence type="ECO:0000256" key="1">
    <source>
        <dbReference type="SAM" id="MobiDB-lite"/>
    </source>
</evidence>
<accession>A0A1F8ADN9</accession>
<evidence type="ECO:0000313" key="3">
    <source>
        <dbReference type="Proteomes" id="UP000179179"/>
    </source>
</evidence>
<keyword evidence="3" id="KW-1185">Reference proteome</keyword>
<comment type="caution">
    <text evidence="2">The sequence shown here is derived from an EMBL/GenBank/DDBJ whole genome shotgun (WGS) entry which is preliminary data.</text>
</comment>
<proteinExistence type="predicted"/>
<dbReference type="AlphaFoldDB" id="A0A1F8ADN9"/>
<dbReference type="OrthoDB" id="3433125at2759"/>
<dbReference type="InterPro" id="IPR053221">
    <property type="entry name" value="Burnettramic_acid_biosynth"/>
</dbReference>
<feature type="region of interest" description="Disordered" evidence="1">
    <location>
        <begin position="80"/>
        <end position="102"/>
    </location>
</feature>
<evidence type="ECO:0000313" key="2">
    <source>
        <dbReference type="EMBL" id="OGM49485.1"/>
    </source>
</evidence>
<name>A0A1F8ADN9_9EURO</name>
<reference evidence="2 3" key="1">
    <citation type="journal article" date="2016" name="Genome Biol. Evol.">
        <title>Draft genome sequence of an aflatoxigenic Aspergillus species, A. bombycis.</title>
        <authorList>
            <person name="Moore G.G."/>
            <person name="Mack B.M."/>
            <person name="Beltz S.B."/>
            <person name="Gilbert M.K."/>
        </authorList>
    </citation>
    <scope>NUCLEOTIDE SEQUENCE [LARGE SCALE GENOMIC DNA]</scope>
    <source>
        <strain evidence="3">NRRL 26010</strain>
    </source>
</reference>
<protein>
    <submittedName>
        <fullName evidence="2">Uncharacterized protein</fullName>
    </submittedName>
</protein>